<dbReference type="Proteomes" id="UP000641932">
    <property type="component" value="Unassembled WGS sequence"/>
</dbReference>
<sequence length="381" mass="41796">MALPELPFLPEFPSLVDHHCHGVARRDLDPEAFESYLTESDVPAAPGTTFFDSQLGFAVRRWCPEPLGLEPHCPPERYLARRRELGWEESTRRLLRASGIARFLVDTGPAADLTPRQKLETLAGAPARDIVRLEQLAERTADTSPSARDLLADLGDAIEAATTTAAGFKSVAAYRYGLDLPPGPPHPRDVHEAAERWLAERGSTDRARRVSDPVLLSHLMWSAAETGLPLQVHTGFGDPDLRLHRCDPLLLTDFLHEVRSTGCSVILLHGYPYHRSAAYLAHVFPHVYADVGLALGYTGARAVAVLAEMLELAPFGKVLFSTDAIGLPELYLVGARVFRDALARLLSGWVEQDAWSPEDAGRVARLICADTARRVYGLHAG</sequence>
<reference evidence="2" key="2">
    <citation type="submission" date="2020-09" db="EMBL/GenBank/DDBJ databases">
        <authorList>
            <person name="Sun Q."/>
            <person name="Zhou Y."/>
        </authorList>
    </citation>
    <scope>NUCLEOTIDE SEQUENCE</scope>
    <source>
        <strain evidence="2">CGMCC 4.7201</strain>
    </source>
</reference>
<dbReference type="AlphaFoldDB" id="A0A917ZSN0"/>
<organism evidence="2 3">
    <name type="scientific">Wenjunlia tyrosinilytica</name>
    <dbReference type="NCBI Taxonomy" id="1544741"/>
    <lineage>
        <taxon>Bacteria</taxon>
        <taxon>Bacillati</taxon>
        <taxon>Actinomycetota</taxon>
        <taxon>Actinomycetes</taxon>
        <taxon>Kitasatosporales</taxon>
        <taxon>Streptomycetaceae</taxon>
        <taxon>Wenjunlia</taxon>
    </lineage>
</organism>
<dbReference type="GO" id="GO:0016787">
    <property type="term" value="F:hydrolase activity"/>
    <property type="evidence" value="ECO:0007669"/>
    <property type="project" value="InterPro"/>
</dbReference>
<reference evidence="2" key="1">
    <citation type="journal article" date="2014" name="Int. J. Syst. Evol. Microbiol.">
        <title>Complete genome sequence of Corynebacterium casei LMG S-19264T (=DSM 44701T), isolated from a smear-ripened cheese.</title>
        <authorList>
            <consortium name="US DOE Joint Genome Institute (JGI-PGF)"/>
            <person name="Walter F."/>
            <person name="Albersmeier A."/>
            <person name="Kalinowski J."/>
            <person name="Ruckert C."/>
        </authorList>
    </citation>
    <scope>NUCLEOTIDE SEQUENCE</scope>
    <source>
        <strain evidence="2">CGMCC 4.7201</strain>
    </source>
</reference>
<protein>
    <submittedName>
        <fullName evidence="2">Amidohydrolase</fullName>
    </submittedName>
</protein>
<dbReference type="InterPro" id="IPR006680">
    <property type="entry name" value="Amidohydro-rel"/>
</dbReference>
<accession>A0A917ZSN0</accession>
<evidence type="ECO:0000313" key="2">
    <source>
        <dbReference type="EMBL" id="GGO89919.1"/>
    </source>
</evidence>
<dbReference type="SUPFAM" id="SSF51556">
    <property type="entry name" value="Metallo-dependent hydrolases"/>
    <property type="match status" value="1"/>
</dbReference>
<dbReference type="Pfam" id="PF04909">
    <property type="entry name" value="Amidohydro_2"/>
    <property type="match status" value="1"/>
</dbReference>
<gene>
    <name evidence="2" type="ORF">GCM10012280_34240</name>
</gene>
<dbReference type="PANTHER" id="PTHR43383">
    <property type="entry name" value="NODULIN 6"/>
    <property type="match status" value="1"/>
</dbReference>
<dbReference type="Gene3D" id="3.20.20.140">
    <property type="entry name" value="Metal-dependent hydrolases"/>
    <property type="match status" value="1"/>
</dbReference>
<dbReference type="InterPro" id="IPR032466">
    <property type="entry name" value="Metal_Hydrolase"/>
</dbReference>
<name>A0A917ZSN0_9ACTN</name>
<evidence type="ECO:0000259" key="1">
    <source>
        <dbReference type="Pfam" id="PF04909"/>
    </source>
</evidence>
<proteinExistence type="predicted"/>
<dbReference type="PANTHER" id="PTHR43383:SF2">
    <property type="entry name" value="AMIDOHYDROLASE 2 FAMILY PROTEIN"/>
    <property type="match status" value="1"/>
</dbReference>
<feature type="domain" description="Amidohydrolase-related" evidence="1">
    <location>
        <begin position="184"/>
        <end position="378"/>
    </location>
</feature>
<comment type="caution">
    <text evidence="2">The sequence shown here is derived from an EMBL/GenBank/DDBJ whole genome shotgun (WGS) entry which is preliminary data.</text>
</comment>
<evidence type="ECO:0000313" key="3">
    <source>
        <dbReference type="Proteomes" id="UP000641932"/>
    </source>
</evidence>
<keyword evidence="3" id="KW-1185">Reference proteome</keyword>
<dbReference type="EMBL" id="BMMS01000014">
    <property type="protein sequence ID" value="GGO89919.1"/>
    <property type="molecule type" value="Genomic_DNA"/>
</dbReference>